<reference evidence="3" key="2">
    <citation type="submission" date="2020-10" db="UniProtKB">
        <authorList>
            <consortium name="WormBaseParasite"/>
        </authorList>
    </citation>
    <scope>IDENTIFICATION</scope>
</reference>
<feature type="compositionally biased region" description="Polar residues" evidence="1">
    <location>
        <begin position="417"/>
        <end position="435"/>
    </location>
</feature>
<feature type="region of interest" description="Disordered" evidence="1">
    <location>
        <begin position="378"/>
        <end position="512"/>
    </location>
</feature>
<proteinExistence type="predicted"/>
<name>A0A7E4V7T3_PANRE</name>
<feature type="compositionally biased region" description="Basic and acidic residues" evidence="1">
    <location>
        <begin position="405"/>
        <end position="415"/>
    </location>
</feature>
<protein>
    <submittedName>
        <fullName evidence="3">Transmembrane protein</fullName>
    </submittedName>
</protein>
<dbReference type="Proteomes" id="UP000492821">
    <property type="component" value="Unassembled WGS sequence"/>
</dbReference>
<accession>A0A7E4V7T3</accession>
<keyword evidence="2" id="KW-1185">Reference proteome</keyword>
<feature type="compositionally biased region" description="Basic and acidic residues" evidence="1">
    <location>
        <begin position="378"/>
        <end position="388"/>
    </location>
</feature>
<feature type="compositionally biased region" description="Low complexity" evidence="1">
    <location>
        <begin position="390"/>
        <end position="401"/>
    </location>
</feature>
<reference evidence="2" key="1">
    <citation type="journal article" date="2013" name="Genetics">
        <title>The draft genome and transcriptome of Panagrellus redivivus are shaped by the harsh demands of a free-living lifestyle.</title>
        <authorList>
            <person name="Srinivasan J."/>
            <person name="Dillman A.R."/>
            <person name="Macchietto M.G."/>
            <person name="Heikkinen L."/>
            <person name="Lakso M."/>
            <person name="Fracchia K.M."/>
            <person name="Antoshechkin I."/>
            <person name="Mortazavi A."/>
            <person name="Wong G."/>
            <person name="Sternberg P.W."/>
        </authorList>
    </citation>
    <scope>NUCLEOTIDE SEQUENCE [LARGE SCALE GENOMIC DNA]</scope>
    <source>
        <strain evidence="2">MT8872</strain>
    </source>
</reference>
<evidence type="ECO:0000313" key="2">
    <source>
        <dbReference type="Proteomes" id="UP000492821"/>
    </source>
</evidence>
<dbReference type="AlphaFoldDB" id="A0A7E4V7T3"/>
<organism evidence="2 3">
    <name type="scientific">Panagrellus redivivus</name>
    <name type="common">Microworm</name>
    <dbReference type="NCBI Taxonomy" id="6233"/>
    <lineage>
        <taxon>Eukaryota</taxon>
        <taxon>Metazoa</taxon>
        <taxon>Ecdysozoa</taxon>
        <taxon>Nematoda</taxon>
        <taxon>Chromadorea</taxon>
        <taxon>Rhabditida</taxon>
        <taxon>Tylenchina</taxon>
        <taxon>Panagrolaimomorpha</taxon>
        <taxon>Panagrolaimoidea</taxon>
        <taxon>Panagrolaimidae</taxon>
        <taxon>Panagrellus</taxon>
    </lineage>
</organism>
<evidence type="ECO:0000313" key="3">
    <source>
        <dbReference type="WBParaSite" id="Pan_g17133.t1"/>
    </source>
</evidence>
<feature type="compositionally biased region" description="Polar residues" evidence="1">
    <location>
        <begin position="454"/>
        <end position="469"/>
    </location>
</feature>
<sequence length="512" mass="56045">MSCKPKRAHYAPIPEDEELDFVGTLTDRFTAQPQRRQHNYHLPEVYVNDSKYRQKAGGASSAGIATDEELNRVIALMYFLTWTRKVLKNYSNDIRKLYEVPLTEKCFGRTSNETSTDTGSLEDSRAAAKAAADKLEAGVKEPVLNSDLPKLQLRLAALIKGPGGDRSAEAGVIRHTVTPIEVACLFRLRTLIKMSGSWLKKTVETEQWMEKQRKAIAQHASVIAPALEHGVMAFNAVCVLGEIYGLEPIDRSGVKKDFAKYLRIYDRPKLTVYDKPLVPVKGAVDWVEELTAKLNAHRTLMHIVGGSTLTIFQIMLKSLPPELLETTSKAIRSVAARLPPSFTMAPALQLSPFAMTILAEPPPNSVRLSFGDCETKSFSRASNTDRCRTPSASAEKPPSASGEKPLSRTQEERSRKNGTQTQEGSNATAEGSAKNSGEKKASGSGKNAKVITPATVSSGRNKKTVTPTLKSVDEILAEKTQSLNERSPEAATAIGKDDDRDRSPPTARNVNQ</sequence>
<evidence type="ECO:0000256" key="1">
    <source>
        <dbReference type="SAM" id="MobiDB-lite"/>
    </source>
</evidence>
<dbReference type="WBParaSite" id="Pan_g17133.t1">
    <property type="protein sequence ID" value="Pan_g17133.t1"/>
    <property type="gene ID" value="Pan_g17133"/>
</dbReference>